<evidence type="ECO:0000256" key="3">
    <source>
        <dbReference type="ARBA" id="ARBA00022692"/>
    </source>
</evidence>
<dbReference type="PANTHER" id="PTHR11819">
    <property type="entry name" value="SOLUTE CARRIER FAMILY 5"/>
    <property type="match status" value="1"/>
</dbReference>
<feature type="transmembrane region" description="Helical" evidence="7">
    <location>
        <begin position="328"/>
        <end position="358"/>
    </location>
</feature>
<dbReference type="NCBIfam" id="TIGR00813">
    <property type="entry name" value="sss"/>
    <property type="match status" value="1"/>
</dbReference>
<dbReference type="EMBL" id="JABAGD010000031">
    <property type="protein sequence ID" value="NMF06239.1"/>
    <property type="molecule type" value="Genomic_DNA"/>
</dbReference>
<dbReference type="InterPro" id="IPR038377">
    <property type="entry name" value="Na/Glc_symporter_sf"/>
</dbReference>
<evidence type="ECO:0000256" key="7">
    <source>
        <dbReference type="SAM" id="Phobius"/>
    </source>
</evidence>
<dbReference type="InterPro" id="IPR001734">
    <property type="entry name" value="Na/solute_symporter"/>
</dbReference>
<dbReference type="GO" id="GO:0005412">
    <property type="term" value="F:D-glucose:sodium symporter activity"/>
    <property type="evidence" value="ECO:0007669"/>
    <property type="project" value="TreeGrafter"/>
</dbReference>
<reference evidence="8 11" key="2">
    <citation type="submission" date="2020-04" db="EMBL/GenBank/DDBJ databases">
        <authorList>
            <person name="Hitch T.C.A."/>
            <person name="Wylensek D."/>
            <person name="Clavel T."/>
        </authorList>
    </citation>
    <scope>NUCLEOTIDE SEQUENCE [LARGE SCALE GENOMIC DNA]</scope>
    <source>
        <strain evidence="8 11">WB01_NA02</strain>
    </source>
</reference>
<comment type="caution">
    <text evidence="9">The sequence shown here is derived from an EMBL/GenBank/DDBJ whole genome shotgun (WGS) entry which is preliminary data.</text>
</comment>
<dbReference type="EMBL" id="LZZI01000016">
    <property type="protein sequence ID" value="OOM63100.1"/>
    <property type="molecule type" value="Genomic_DNA"/>
</dbReference>
<feature type="transmembrane region" description="Helical" evidence="7">
    <location>
        <begin position="379"/>
        <end position="399"/>
    </location>
</feature>
<dbReference type="Gene3D" id="1.20.1730.10">
    <property type="entry name" value="Sodium/glucose cotransporter"/>
    <property type="match status" value="1"/>
</dbReference>
<evidence type="ECO:0000256" key="4">
    <source>
        <dbReference type="ARBA" id="ARBA00022989"/>
    </source>
</evidence>
<evidence type="ECO:0000256" key="6">
    <source>
        <dbReference type="RuleBase" id="RU362091"/>
    </source>
</evidence>
<evidence type="ECO:0000313" key="8">
    <source>
        <dbReference type="EMBL" id="NMF06239.1"/>
    </source>
</evidence>
<feature type="transmembrane region" description="Helical" evidence="7">
    <location>
        <begin position="279"/>
        <end position="308"/>
    </location>
</feature>
<comment type="similarity">
    <text evidence="2 6">Belongs to the sodium:solute symporter (SSF) (TC 2.A.21) family.</text>
</comment>
<feature type="transmembrane region" description="Helical" evidence="7">
    <location>
        <begin position="34"/>
        <end position="54"/>
    </location>
</feature>
<feature type="transmembrane region" description="Helical" evidence="7">
    <location>
        <begin position="405"/>
        <end position="426"/>
    </location>
</feature>
<dbReference type="RefSeq" id="WP_077837935.1">
    <property type="nucleotide sequence ID" value="NZ_JABAGD010000031.1"/>
</dbReference>
<name>A0A1S8SBZ4_CLOBE</name>
<evidence type="ECO:0000313" key="11">
    <source>
        <dbReference type="Proteomes" id="UP000587880"/>
    </source>
</evidence>
<dbReference type="Pfam" id="PF00474">
    <property type="entry name" value="SSF"/>
    <property type="match status" value="1"/>
</dbReference>
<evidence type="ECO:0000256" key="1">
    <source>
        <dbReference type="ARBA" id="ARBA00004141"/>
    </source>
</evidence>
<feature type="transmembrane region" description="Helical" evidence="7">
    <location>
        <begin position="159"/>
        <end position="178"/>
    </location>
</feature>
<evidence type="ECO:0000313" key="9">
    <source>
        <dbReference type="EMBL" id="OOM63100.1"/>
    </source>
</evidence>
<sequence>MLTVISFLFCIILVATITYRKLKGQKNNSKDSYFLGGRSLTGGVIGASLLLTNLSASNFVGMSAQAYSSNMSVMGWEVGSGITLVIVALFLLPRYLKQGVTTVPDFLEERFDSGVKKIVSILFLLGYVSNLLPITLYSGAIALAQIFNVQEMFGISYTASIWIMVWVIGIIGFIYAILGGLKAVAVSDTLNGIGLAIGGLIVPIFGIIYFGHGSFSTGLSNILVNHADKFNAIGTSQDPIPFGTLFTGMLLVNLYYWGTDQAIIQRALAAKNLAEGQKGIIFAGLLKVLTPLIVIVPGIVAFHIYGAGVENPDLLYSRLVNDVLPKPLIGFFAAAMFGSVLSVFNGVLNSASTLFALNVYSPVFGKGKSDKEIISKGKIFGLVLAIISMTIAPFIMYAPQGLFQYLQTVNGFFNVPIFTIVFIGYVTKKVPAIAAKISIIFFVLTYGTLQLIIKPEMHFLHQLGILFVITCMIMLIIGKIKPREKEYVLKDNKVVDIKPWEYRYEACGVVLFLMVSMYVVCSKLGFASGNGIGIRTLIPIAVIAVVMYGLVKVVKARGLRKKVGDNAELVYRNSVEKLDF</sequence>
<feature type="transmembrane region" description="Helical" evidence="7">
    <location>
        <begin position="532"/>
        <end position="551"/>
    </location>
</feature>
<feature type="transmembrane region" description="Helical" evidence="7">
    <location>
        <begin position="6"/>
        <end position="22"/>
    </location>
</feature>
<protein>
    <submittedName>
        <fullName evidence="9">Putative symporter YidK</fullName>
    </submittedName>
    <submittedName>
        <fullName evidence="8">Solute:sodium symporter family transporter</fullName>
    </submittedName>
</protein>
<accession>A0A1S8SBZ4</accession>
<feature type="transmembrane region" description="Helical" evidence="7">
    <location>
        <begin position="502"/>
        <end position="520"/>
    </location>
</feature>
<keyword evidence="4 7" id="KW-1133">Transmembrane helix</keyword>
<keyword evidence="5 7" id="KW-0472">Membrane</keyword>
<dbReference type="CDD" id="cd10328">
    <property type="entry name" value="SLC5sbd_YidK"/>
    <property type="match status" value="1"/>
</dbReference>
<evidence type="ECO:0000256" key="5">
    <source>
        <dbReference type="ARBA" id="ARBA00023136"/>
    </source>
</evidence>
<feature type="transmembrane region" description="Helical" evidence="7">
    <location>
        <begin position="459"/>
        <end position="481"/>
    </location>
</feature>
<proteinExistence type="inferred from homology"/>
<feature type="transmembrane region" description="Helical" evidence="7">
    <location>
        <begin position="240"/>
        <end position="258"/>
    </location>
</feature>
<organism evidence="9 10">
    <name type="scientific">Clostridium beijerinckii</name>
    <name type="common">Clostridium MP</name>
    <dbReference type="NCBI Taxonomy" id="1520"/>
    <lineage>
        <taxon>Bacteria</taxon>
        <taxon>Bacillati</taxon>
        <taxon>Bacillota</taxon>
        <taxon>Clostridia</taxon>
        <taxon>Eubacteriales</taxon>
        <taxon>Clostridiaceae</taxon>
        <taxon>Clostridium</taxon>
    </lineage>
</organism>
<feature type="transmembrane region" description="Helical" evidence="7">
    <location>
        <begin position="118"/>
        <end position="147"/>
    </location>
</feature>
<keyword evidence="3 7" id="KW-0812">Transmembrane</keyword>
<feature type="transmembrane region" description="Helical" evidence="7">
    <location>
        <begin position="433"/>
        <end position="453"/>
    </location>
</feature>
<gene>
    <name evidence="9" type="primary">yidK</name>
    <name evidence="9" type="ORF">CLBCK_12050</name>
    <name evidence="8" type="ORF">HF849_16085</name>
</gene>
<dbReference type="PROSITE" id="PS50283">
    <property type="entry name" value="NA_SOLUT_SYMP_3"/>
    <property type="match status" value="1"/>
</dbReference>
<dbReference type="NCBIfam" id="NF007790">
    <property type="entry name" value="PRK10484.1"/>
    <property type="match status" value="1"/>
</dbReference>
<evidence type="ECO:0000256" key="2">
    <source>
        <dbReference type="ARBA" id="ARBA00006434"/>
    </source>
</evidence>
<comment type="subcellular location">
    <subcellularLocation>
        <location evidence="1">Membrane</location>
        <topology evidence="1">Multi-pass membrane protein</topology>
    </subcellularLocation>
</comment>
<dbReference type="PANTHER" id="PTHR11819:SF195">
    <property type="entry name" value="SODIUM_GLUCOSE COTRANSPORTER 4"/>
    <property type="match status" value="1"/>
</dbReference>
<dbReference type="GO" id="GO:0005886">
    <property type="term" value="C:plasma membrane"/>
    <property type="evidence" value="ECO:0007669"/>
    <property type="project" value="TreeGrafter"/>
</dbReference>
<dbReference type="AlphaFoldDB" id="A0A1S8SBZ4"/>
<feature type="transmembrane region" description="Helical" evidence="7">
    <location>
        <begin position="74"/>
        <end position="92"/>
    </location>
</feature>
<dbReference type="Proteomes" id="UP000587880">
    <property type="component" value="Unassembled WGS sequence"/>
</dbReference>
<feature type="transmembrane region" description="Helical" evidence="7">
    <location>
        <begin position="190"/>
        <end position="211"/>
    </location>
</feature>
<evidence type="ECO:0000313" key="10">
    <source>
        <dbReference type="Proteomes" id="UP000190973"/>
    </source>
</evidence>
<reference evidence="9 10" key="1">
    <citation type="submission" date="2016-05" db="EMBL/GenBank/DDBJ databases">
        <title>Microbial solvent formation.</title>
        <authorList>
            <person name="Poehlein A."/>
            <person name="Montoya Solano J.D."/>
            <person name="Flitsch S."/>
            <person name="Krabben P."/>
            <person name="Duerre P."/>
            <person name="Daniel R."/>
        </authorList>
    </citation>
    <scope>NUCLEOTIDE SEQUENCE [LARGE SCALE GENOMIC DNA]</scope>
    <source>
        <strain evidence="9 10">DSM 53</strain>
    </source>
</reference>
<dbReference type="Proteomes" id="UP000190973">
    <property type="component" value="Unassembled WGS sequence"/>
</dbReference>